<gene>
    <name evidence="1" type="ORF">L210DRAFT_3383300</name>
</gene>
<dbReference type="EMBL" id="WHUW01000001">
    <property type="protein sequence ID" value="KAF8452560.1"/>
    <property type="molecule type" value="Genomic_DNA"/>
</dbReference>
<dbReference type="Gene3D" id="3.80.10.10">
    <property type="entry name" value="Ribonuclease Inhibitor"/>
    <property type="match status" value="1"/>
</dbReference>
<sequence>MHHALEIQEILLNIFGHCYWLVDTTGRPELASLARTCRAFKEPALDILWEEFYDLSPLTRCLPEASHQLSPNNPKRSFRRPLTQIEWDILQSYTRRIRRLLHFRPGLDEKSIRILSNPPTIKPLFPNLRQLRCHYHSKSMLLLQLPFPSLDSLWVNFKNPRRLQDPLQSFSKFSPNITDLSTFVNWSDVAFDNLVSNCLCQWQNIQIVICPETSLDMDALAHLSRLPALSVLNFKEIVALSGCISPLFFSNLCDMKLHPTSLGPVSQLLSRILLPALRDFTIAVGSRPSRQELFSFLTAVQTCNPDHTIERFSLYQFPSSSNLVRSEAPLLRFAHLQLCMASALSWNVSLTDSDLLALALAWPSLVQFDINTRWGWNTPSGITPNGLLQLLQKCPSLEQIALAMDTRGYTGSPPSNFGLTSQPRYLNVLDSIIEAESVPAIAALLTGIAPCRFAAWSSSGLVRPPGWEVYDDRWEEMHQSPCHS</sequence>
<evidence type="ECO:0000313" key="1">
    <source>
        <dbReference type="EMBL" id="KAF8452560.1"/>
    </source>
</evidence>
<comment type="caution">
    <text evidence="1">The sequence shown here is derived from an EMBL/GenBank/DDBJ whole genome shotgun (WGS) entry which is preliminary data.</text>
</comment>
<evidence type="ECO:0008006" key="3">
    <source>
        <dbReference type="Google" id="ProtNLM"/>
    </source>
</evidence>
<accession>A0AAD4GLM0</accession>
<dbReference type="Proteomes" id="UP001194468">
    <property type="component" value="Unassembled WGS sequence"/>
</dbReference>
<dbReference type="AlphaFoldDB" id="A0AAD4GLM0"/>
<organism evidence="1 2">
    <name type="scientific">Boletus edulis BED1</name>
    <dbReference type="NCBI Taxonomy" id="1328754"/>
    <lineage>
        <taxon>Eukaryota</taxon>
        <taxon>Fungi</taxon>
        <taxon>Dikarya</taxon>
        <taxon>Basidiomycota</taxon>
        <taxon>Agaricomycotina</taxon>
        <taxon>Agaricomycetes</taxon>
        <taxon>Agaricomycetidae</taxon>
        <taxon>Boletales</taxon>
        <taxon>Boletineae</taxon>
        <taxon>Boletaceae</taxon>
        <taxon>Boletoideae</taxon>
        <taxon>Boletus</taxon>
    </lineage>
</organism>
<dbReference type="InterPro" id="IPR032675">
    <property type="entry name" value="LRR_dom_sf"/>
</dbReference>
<proteinExistence type="predicted"/>
<keyword evidence="2" id="KW-1185">Reference proteome</keyword>
<reference evidence="1" key="1">
    <citation type="submission" date="2019-10" db="EMBL/GenBank/DDBJ databases">
        <authorList>
            <consortium name="DOE Joint Genome Institute"/>
            <person name="Kuo A."/>
            <person name="Miyauchi S."/>
            <person name="Kiss E."/>
            <person name="Drula E."/>
            <person name="Kohler A."/>
            <person name="Sanchez-Garcia M."/>
            <person name="Andreopoulos B."/>
            <person name="Barry K.W."/>
            <person name="Bonito G."/>
            <person name="Buee M."/>
            <person name="Carver A."/>
            <person name="Chen C."/>
            <person name="Cichocki N."/>
            <person name="Clum A."/>
            <person name="Culley D."/>
            <person name="Crous P.W."/>
            <person name="Fauchery L."/>
            <person name="Girlanda M."/>
            <person name="Hayes R."/>
            <person name="Keri Z."/>
            <person name="LaButti K."/>
            <person name="Lipzen A."/>
            <person name="Lombard V."/>
            <person name="Magnuson J."/>
            <person name="Maillard F."/>
            <person name="Morin E."/>
            <person name="Murat C."/>
            <person name="Nolan M."/>
            <person name="Ohm R."/>
            <person name="Pangilinan J."/>
            <person name="Pereira M."/>
            <person name="Perotto S."/>
            <person name="Peter M."/>
            <person name="Riley R."/>
            <person name="Sitrit Y."/>
            <person name="Stielow B."/>
            <person name="Szollosi G."/>
            <person name="Zifcakova L."/>
            <person name="Stursova M."/>
            <person name="Spatafora J.W."/>
            <person name="Tedersoo L."/>
            <person name="Vaario L.-M."/>
            <person name="Yamada A."/>
            <person name="Yan M."/>
            <person name="Wang P."/>
            <person name="Xu J."/>
            <person name="Bruns T."/>
            <person name="Baldrian P."/>
            <person name="Vilgalys R."/>
            <person name="Henrissat B."/>
            <person name="Grigoriev I.V."/>
            <person name="Hibbett D."/>
            <person name="Nagy L.G."/>
            <person name="Martin F.M."/>
        </authorList>
    </citation>
    <scope>NUCLEOTIDE SEQUENCE</scope>
    <source>
        <strain evidence="1">BED1</strain>
    </source>
</reference>
<evidence type="ECO:0000313" key="2">
    <source>
        <dbReference type="Proteomes" id="UP001194468"/>
    </source>
</evidence>
<reference evidence="1" key="2">
    <citation type="journal article" date="2020" name="Nat. Commun.">
        <title>Large-scale genome sequencing of mycorrhizal fungi provides insights into the early evolution of symbiotic traits.</title>
        <authorList>
            <person name="Miyauchi S."/>
            <person name="Kiss E."/>
            <person name="Kuo A."/>
            <person name="Drula E."/>
            <person name="Kohler A."/>
            <person name="Sanchez-Garcia M."/>
            <person name="Morin E."/>
            <person name="Andreopoulos B."/>
            <person name="Barry K.W."/>
            <person name="Bonito G."/>
            <person name="Buee M."/>
            <person name="Carver A."/>
            <person name="Chen C."/>
            <person name="Cichocki N."/>
            <person name="Clum A."/>
            <person name="Culley D."/>
            <person name="Crous P.W."/>
            <person name="Fauchery L."/>
            <person name="Girlanda M."/>
            <person name="Hayes R.D."/>
            <person name="Keri Z."/>
            <person name="LaButti K."/>
            <person name="Lipzen A."/>
            <person name="Lombard V."/>
            <person name="Magnuson J."/>
            <person name="Maillard F."/>
            <person name="Murat C."/>
            <person name="Nolan M."/>
            <person name="Ohm R.A."/>
            <person name="Pangilinan J."/>
            <person name="Pereira M.F."/>
            <person name="Perotto S."/>
            <person name="Peter M."/>
            <person name="Pfister S."/>
            <person name="Riley R."/>
            <person name="Sitrit Y."/>
            <person name="Stielow J.B."/>
            <person name="Szollosi G."/>
            <person name="Zifcakova L."/>
            <person name="Stursova M."/>
            <person name="Spatafora J.W."/>
            <person name="Tedersoo L."/>
            <person name="Vaario L.M."/>
            <person name="Yamada A."/>
            <person name="Yan M."/>
            <person name="Wang P."/>
            <person name="Xu J."/>
            <person name="Bruns T."/>
            <person name="Baldrian P."/>
            <person name="Vilgalys R."/>
            <person name="Dunand C."/>
            <person name="Henrissat B."/>
            <person name="Grigoriev I.V."/>
            <person name="Hibbett D."/>
            <person name="Nagy L.G."/>
            <person name="Martin F.M."/>
        </authorList>
    </citation>
    <scope>NUCLEOTIDE SEQUENCE</scope>
    <source>
        <strain evidence="1">BED1</strain>
    </source>
</reference>
<protein>
    <recommendedName>
        <fullName evidence="3">F-box domain-containing protein</fullName>
    </recommendedName>
</protein>
<name>A0AAD4GLM0_BOLED</name>